<reference evidence="1 2" key="1">
    <citation type="submission" date="2018-01" db="EMBL/GenBank/DDBJ databases">
        <title>Whole genome sequencing of Histamine producing bacteria.</title>
        <authorList>
            <person name="Butler K."/>
        </authorList>
    </citation>
    <scope>NUCLEOTIDE SEQUENCE [LARGE SCALE GENOMIC DNA]</scope>
    <source>
        <strain evidence="1 2">A1-4</strain>
    </source>
</reference>
<gene>
    <name evidence="1" type="ORF">C0W53_15945</name>
</gene>
<accession>A0AAX0YVA7</accession>
<dbReference type="AlphaFoldDB" id="A0AAX0YVA7"/>
<evidence type="ECO:0000313" key="2">
    <source>
        <dbReference type="Proteomes" id="UP000240728"/>
    </source>
</evidence>
<evidence type="ECO:0000313" key="1">
    <source>
        <dbReference type="EMBL" id="PSX44119.1"/>
    </source>
</evidence>
<keyword evidence="2" id="KW-1185">Reference proteome</keyword>
<dbReference type="Proteomes" id="UP000240728">
    <property type="component" value="Unassembled WGS sequence"/>
</dbReference>
<sequence length="185" mass="21000">MLLFHGSKANFKHFDKKFIGTGEVNHELAGFYFATSYRGAALHAINRLHNNSGIPLVYVCKLKNAETINLQLTIAISGSKKIMAHWIHNLPVSISTLIDSENWYQRLKQELSYTLINSNMVSDTVALSYLEENGIDAIYDYEYGPWCDGYGSSVLVLNSKIIEILEIVPAHCLIEYEKYEKYENG</sequence>
<organism evidence="1 2">
    <name type="scientific">Photobacterium kishitanii</name>
    <dbReference type="NCBI Taxonomy" id="318456"/>
    <lineage>
        <taxon>Bacteria</taxon>
        <taxon>Pseudomonadati</taxon>
        <taxon>Pseudomonadota</taxon>
        <taxon>Gammaproteobacteria</taxon>
        <taxon>Vibrionales</taxon>
        <taxon>Vibrionaceae</taxon>
        <taxon>Photobacterium</taxon>
    </lineage>
</organism>
<dbReference type="RefSeq" id="WP_045043128.1">
    <property type="nucleotide sequence ID" value="NZ_JZTB01000014.1"/>
</dbReference>
<protein>
    <recommendedName>
        <fullName evidence="3">RES domain-containing protein</fullName>
    </recommendedName>
</protein>
<comment type="caution">
    <text evidence="1">The sequence shown here is derived from an EMBL/GenBank/DDBJ whole genome shotgun (WGS) entry which is preliminary data.</text>
</comment>
<proteinExistence type="predicted"/>
<evidence type="ECO:0008006" key="3">
    <source>
        <dbReference type="Google" id="ProtNLM"/>
    </source>
</evidence>
<dbReference type="EMBL" id="PYOZ01000010">
    <property type="protein sequence ID" value="PSX44119.1"/>
    <property type="molecule type" value="Genomic_DNA"/>
</dbReference>
<name>A0AAX0YVA7_9GAMM</name>